<feature type="chain" id="PRO_5032971297" description="Peptidase S1 domain-containing protein" evidence="2">
    <location>
        <begin position="22"/>
        <end position="260"/>
    </location>
</feature>
<dbReference type="GO" id="GO:0006508">
    <property type="term" value="P:proteolysis"/>
    <property type="evidence" value="ECO:0007669"/>
    <property type="project" value="InterPro"/>
</dbReference>
<evidence type="ECO:0000256" key="2">
    <source>
        <dbReference type="SAM" id="SignalP"/>
    </source>
</evidence>
<dbReference type="PROSITE" id="PS50240">
    <property type="entry name" value="TRYPSIN_DOM"/>
    <property type="match status" value="1"/>
</dbReference>
<dbReference type="Gene3D" id="2.40.10.10">
    <property type="entry name" value="Trypsin-like serine proteases"/>
    <property type="match status" value="1"/>
</dbReference>
<dbReference type="AlphaFoldDB" id="A0A834Y1E8"/>
<evidence type="ECO:0000313" key="4">
    <source>
        <dbReference type="EMBL" id="KAF7996896.1"/>
    </source>
</evidence>
<organism evidence="4 5">
    <name type="scientific">Aphidius gifuensis</name>
    <name type="common">Parasitoid wasp</name>
    <dbReference type="NCBI Taxonomy" id="684658"/>
    <lineage>
        <taxon>Eukaryota</taxon>
        <taxon>Metazoa</taxon>
        <taxon>Ecdysozoa</taxon>
        <taxon>Arthropoda</taxon>
        <taxon>Hexapoda</taxon>
        <taxon>Insecta</taxon>
        <taxon>Pterygota</taxon>
        <taxon>Neoptera</taxon>
        <taxon>Endopterygota</taxon>
        <taxon>Hymenoptera</taxon>
        <taxon>Apocrita</taxon>
        <taxon>Ichneumonoidea</taxon>
        <taxon>Braconidae</taxon>
        <taxon>Aphidiinae</taxon>
        <taxon>Aphidius</taxon>
    </lineage>
</organism>
<dbReference type="PRINTS" id="PR00722">
    <property type="entry name" value="CHYMOTRYPSIN"/>
</dbReference>
<keyword evidence="5" id="KW-1185">Reference proteome</keyword>
<proteinExistence type="predicted"/>
<keyword evidence="2" id="KW-0732">Signal</keyword>
<gene>
    <name evidence="4" type="ORF">HCN44_002542</name>
</gene>
<dbReference type="PANTHER" id="PTHR24260:SF136">
    <property type="entry name" value="GH08193P-RELATED"/>
    <property type="match status" value="1"/>
</dbReference>
<evidence type="ECO:0000313" key="5">
    <source>
        <dbReference type="Proteomes" id="UP000639338"/>
    </source>
</evidence>
<dbReference type="InterPro" id="IPR001254">
    <property type="entry name" value="Trypsin_dom"/>
</dbReference>
<keyword evidence="1" id="KW-1015">Disulfide bond</keyword>
<dbReference type="GO" id="GO:0004252">
    <property type="term" value="F:serine-type endopeptidase activity"/>
    <property type="evidence" value="ECO:0007669"/>
    <property type="project" value="InterPro"/>
</dbReference>
<dbReference type="InterPro" id="IPR009003">
    <property type="entry name" value="Peptidase_S1_PA"/>
</dbReference>
<dbReference type="Pfam" id="PF00089">
    <property type="entry name" value="Trypsin"/>
    <property type="match status" value="1"/>
</dbReference>
<evidence type="ECO:0000259" key="3">
    <source>
        <dbReference type="PROSITE" id="PS50240"/>
    </source>
</evidence>
<dbReference type="EMBL" id="JACMRX010000001">
    <property type="protein sequence ID" value="KAF7996896.1"/>
    <property type="molecule type" value="Genomic_DNA"/>
</dbReference>
<feature type="signal peptide" evidence="2">
    <location>
        <begin position="1"/>
        <end position="21"/>
    </location>
</feature>
<dbReference type="InterPro" id="IPR043504">
    <property type="entry name" value="Peptidase_S1_PA_chymotrypsin"/>
</dbReference>
<reference evidence="4 5" key="1">
    <citation type="submission" date="2020-08" db="EMBL/GenBank/DDBJ databases">
        <title>Aphidius gifuensis genome sequencing and assembly.</title>
        <authorList>
            <person name="Du Z."/>
        </authorList>
    </citation>
    <scope>NUCLEOTIDE SEQUENCE [LARGE SCALE GENOMIC DNA]</scope>
    <source>
        <strain evidence="4">YNYX2018</strain>
        <tissue evidence="4">Adults</tissue>
    </source>
</reference>
<dbReference type="OrthoDB" id="7454517at2759"/>
<dbReference type="InterPro" id="IPR001314">
    <property type="entry name" value="Peptidase_S1A"/>
</dbReference>
<dbReference type="SUPFAM" id="SSF50494">
    <property type="entry name" value="Trypsin-like serine proteases"/>
    <property type="match status" value="1"/>
</dbReference>
<name>A0A834Y1E8_APHGI</name>
<dbReference type="PANTHER" id="PTHR24260">
    <property type="match status" value="1"/>
</dbReference>
<accession>A0A834Y1E8</accession>
<dbReference type="SMART" id="SM00020">
    <property type="entry name" value="Tryp_SPc"/>
    <property type="match status" value="1"/>
</dbReference>
<feature type="domain" description="Peptidase S1" evidence="3">
    <location>
        <begin position="33"/>
        <end position="255"/>
    </location>
</feature>
<protein>
    <recommendedName>
        <fullName evidence="3">Peptidase S1 domain-containing protein</fullName>
    </recommendedName>
</protein>
<dbReference type="FunFam" id="2.40.10.10:FF:000068">
    <property type="entry name" value="transmembrane protease serine 2"/>
    <property type="match status" value="1"/>
</dbReference>
<dbReference type="InterPro" id="IPR051333">
    <property type="entry name" value="CLIP_Serine_Protease"/>
</dbReference>
<dbReference type="Proteomes" id="UP000639338">
    <property type="component" value="Unassembled WGS sequence"/>
</dbReference>
<sequence length="260" mass="29774">MFKSRSTKIFVILMMVTWITCIYNCHGKIPNKIYGGRPVNSEAEFPFVVSLQFRESHYCGASILTEYFIITAANCVLLETSPMVYVSNIKVHMIFERENYNEEVIYSVSYILPHEKYDTRKSSIHDLALLKLETPILSHTDEINAVLPTSYVRGTMSIGTVGWKNSGNLNFLIMTVESENTCRLIYVNFNFRRIIQKCATTIYENSGFSQGDGGCPVVRGKNIHGIISLYFPQKPRNIIFTDIYSHVNWIVSTMLIYNSQ</sequence>
<evidence type="ECO:0000256" key="1">
    <source>
        <dbReference type="ARBA" id="ARBA00023157"/>
    </source>
</evidence>
<comment type="caution">
    <text evidence="4">The sequence shown here is derived from an EMBL/GenBank/DDBJ whole genome shotgun (WGS) entry which is preliminary data.</text>
</comment>